<dbReference type="AlphaFoldDB" id="A0A1H8DSW6"/>
<feature type="domain" description="HTH araC/xylS-type" evidence="4">
    <location>
        <begin position="184"/>
        <end position="282"/>
    </location>
</feature>
<dbReference type="SUPFAM" id="SSF46689">
    <property type="entry name" value="Homeodomain-like"/>
    <property type="match status" value="1"/>
</dbReference>
<dbReference type="GO" id="GO:0003700">
    <property type="term" value="F:DNA-binding transcription factor activity"/>
    <property type="evidence" value="ECO:0007669"/>
    <property type="project" value="InterPro"/>
</dbReference>
<dbReference type="RefSeq" id="WP_089918688.1">
    <property type="nucleotide sequence ID" value="NZ_FOBB01000008.1"/>
</dbReference>
<gene>
    <name evidence="5" type="ORF">SAMN04488505_10893</name>
</gene>
<keyword evidence="2 5" id="KW-0238">DNA-binding</keyword>
<evidence type="ECO:0000256" key="3">
    <source>
        <dbReference type="ARBA" id="ARBA00023163"/>
    </source>
</evidence>
<reference evidence="5 6" key="1">
    <citation type="submission" date="2016-10" db="EMBL/GenBank/DDBJ databases">
        <authorList>
            <person name="de Groot N.N."/>
        </authorList>
    </citation>
    <scope>NUCLEOTIDE SEQUENCE [LARGE SCALE GENOMIC DNA]</scope>
    <source>
        <strain evidence="5 6">DSM 21039</strain>
    </source>
</reference>
<dbReference type="InterPro" id="IPR018060">
    <property type="entry name" value="HTH_AraC"/>
</dbReference>
<dbReference type="STRING" id="573321.SAMN04488505_10893"/>
<organism evidence="5 6">
    <name type="scientific">Chitinophaga rupis</name>
    <dbReference type="NCBI Taxonomy" id="573321"/>
    <lineage>
        <taxon>Bacteria</taxon>
        <taxon>Pseudomonadati</taxon>
        <taxon>Bacteroidota</taxon>
        <taxon>Chitinophagia</taxon>
        <taxon>Chitinophagales</taxon>
        <taxon>Chitinophagaceae</taxon>
        <taxon>Chitinophaga</taxon>
    </lineage>
</organism>
<evidence type="ECO:0000313" key="5">
    <source>
        <dbReference type="EMBL" id="SEN10362.1"/>
    </source>
</evidence>
<keyword evidence="1" id="KW-0805">Transcription regulation</keyword>
<dbReference type="Gene3D" id="1.10.10.60">
    <property type="entry name" value="Homeodomain-like"/>
    <property type="match status" value="1"/>
</dbReference>
<keyword evidence="6" id="KW-1185">Reference proteome</keyword>
<evidence type="ECO:0000256" key="2">
    <source>
        <dbReference type="ARBA" id="ARBA00023125"/>
    </source>
</evidence>
<evidence type="ECO:0000256" key="1">
    <source>
        <dbReference type="ARBA" id="ARBA00023015"/>
    </source>
</evidence>
<dbReference type="SMART" id="SM00342">
    <property type="entry name" value="HTH_ARAC"/>
    <property type="match status" value="1"/>
</dbReference>
<dbReference type="SUPFAM" id="SSF51215">
    <property type="entry name" value="Regulatory protein AraC"/>
    <property type="match status" value="1"/>
</dbReference>
<evidence type="ECO:0000259" key="4">
    <source>
        <dbReference type="PROSITE" id="PS01124"/>
    </source>
</evidence>
<evidence type="ECO:0000313" key="6">
    <source>
        <dbReference type="Proteomes" id="UP000198984"/>
    </source>
</evidence>
<protein>
    <submittedName>
        <fullName evidence="5">AraC-type DNA-binding protein</fullName>
    </submittedName>
</protein>
<sequence>MPKDKYMIPTIATDEVKHHGLQLVSFSQIIKTAATEVPHRDENYIFIFQEKGKLNLELDFRKVMLKGSTVYFILPGQIHHFSATNDSVWMLTVEPSLVQQTYKSILDQYFLLHEPAAVSEQKKKKLTGCLTFLADEVKATGADACQQHIKRGLVDVIIGTITREYANGETGKGQKESRSTTITRQFKALLFQHYKVKKRPSDYAGVLKISTPYLNEAVKDFTGFTVSYWIQKMIIMEAKRLLYYTDLTIKEIAGELGYDDHAYFSRLFTISEKISPLGYRKRSR</sequence>
<keyword evidence="3" id="KW-0804">Transcription</keyword>
<dbReference type="Pfam" id="PF12833">
    <property type="entry name" value="HTH_18"/>
    <property type="match status" value="1"/>
</dbReference>
<dbReference type="InterPro" id="IPR037923">
    <property type="entry name" value="HTH-like"/>
</dbReference>
<dbReference type="PROSITE" id="PS01124">
    <property type="entry name" value="HTH_ARAC_FAMILY_2"/>
    <property type="match status" value="1"/>
</dbReference>
<dbReference type="PANTHER" id="PTHR43280">
    <property type="entry name" value="ARAC-FAMILY TRANSCRIPTIONAL REGULATOR"/>
    <property type="match status" value="1"/>
</dbReference>
<dbReference type="Proteomes" id="UP000198984">
    <property type="component" value="Unassembled WGS sequence"/>
</dbReference>
<accession>A0A1H8DSW6</accession>
<dbReference type="GO" id="GO:0043565">
    <property type="term" value="F:sequence-specific DNA binding"/>
    <property type="evidence" value="ECO:0007669"/>
    <property type="project" value="InterPro"/>
</dbReference>
<dbReference type="PANTHER" id="PTHR43280:SF32">
    <property type="entry name" value="TRANSCRIPTIONAL REGULATORY PROTEIN"/>
    <property type="match status" value="1"/>
</dbReference>
<name>A0A1H8DSW6_9BACT</name>
<proteinExistence type="predicted"/>
<dbReference type="OrthoDB" id="1096411at2"/>
<dbReference type="InterPro" id="IPR009057">
    <property type="entry name" value="Homeodomain-like_sf"/>
</dbReference>
<dbReference type="EMBL" id="FOBB01000008">
    <property type="protein sequence ID" value="SEN10362.1"/>
    <property type="molecule type" value="Genomic_DNA"/>
</dbReference>
<dbReference type="Pfam" id="PF02311">
    <property type="entry name" value="AraC_binding"/>
    <property type="match status" value="1"/>
</dbReference>
<dbReference type="InterPro" id="IPR003313">
    <property type="entry name" value="AraC-bd"/>
</dbReference>